<feature type="region of interest" description="Disordered" evidence="5">
    <location>
        <begin position="195"/>
        <end position="233"/>
    </location>
</feature>
<keyword evidence="8" id="KW-1185">Reference proteome</keyword>
<dbReference type="Proteomes" id="UP000015100">
    <property type="component" value="Unassembled WGS sequence"/>
</dbReference>
<sequence>MHSSYVRSPSQSTTHGSYIHDSDQDAHDYTRLRLQQQLARDLLASNSYADSQANDSTVGSLGIMEGAGAMSTRRYDDVLPPSTPNLDSKLINAHFKDFSTIGVGVRTRLFPHLSNNPDDSIEVGRAGDEGTKTDKSSTINSIFRKTDRGRLSVPNAGINAQPKRPAVSPNTRARMQPTVVDESMELSSYSIGSRLQGAARRSKISKEQAAKDKLEEASKKENVPMRTTSNSALPLKRNGVTSAFLNTEKLFKDMGLEDDLTDYSDMRPESPSLRKTRTRPASKPAAPSQITAHSIKLPDMTGISDLVSSVNHEQSASKRAQYAPIASIPVPDGERDLMVALKKLQQKVEALEADKAKEKKRAEDLEKDYEQTRQLYQIEFNGRRELEAELNTRRRADSALGGEIESDQGSPRSGGDKERMKAQHKAEVKKLDGMVAAYRHRLETVEHSNAELVQELGAVTEEKDAAIAQLAKALAKNEALSKEIESLRQESDEIQNDNETLANEVERMNQMVEEYEQALEHERKMMSDKINRYREKVSRAGKVAAEATMAANEAAKLARDLQHAGTQTRVVETAKPVVQETKVETVRSTKPMQQTKPATKGKEKEHKNETVFNAAERVQQQVDAELKKMFPQVSTAAGPSKRKVSNSTIASRASGKPHVKKTRMVIEEYSESESDAANVRQGDQSEDSIVHQHMDTTFTAASISESRVHREAAGDVLPDNTLHSFVQSEGIAHLRQEIEAERRKLEEQMSQRRRAEEVEARQAQILAERAARLAKKEEAERAKKRVFIYSEKDNETTVTEHDENEAPHPFLRTSMVANDTAAAMDFGNILRDIPPRPPSRPGTQQTAHEFARRGTEEFYNEHVQEVIDRLGVHKPDLCTICHRKSAIEECNARGHSGNIVNETNDHIEIPEVVPVSKRMPDAIQELAYDGDITMRPSQPPKFALDKVVKQMEDELEHMRIDYKQVEAEFLACDPSLGRRKRKTLTHQLNEMVEQIDKKADQIYALYDVAEMVYGSEEEGSGTEKASSRRNSSAGGNRLRDKRSVGHIAI</sequence>
<dbReference type="InterPro" id="IPR024957">
    <property type="entry name" value="Cep57_MT-bd_dom"/>
</dbReference>
<feature type="region of interest" description="Disordered" evidence="5">
    <location>
        <begin position="582"/>
        <end position="606"/>
    </location>
</feature>
<feature type="compositionally biased region" description="Polar residues" evidence="5">
    <location>
        <begin position="588"/>
        <end position="597"/>
    </location>
</feature>
<dbReference type="HOGENOM" id="CLU_287289_0_0_1"/>
<gene>
    <name evidence="7" type="ORF">H072_3893</name>
</gene>
<dbReference type="PANTHER" id="PTHR19336">
    <property type="entry name" value="UNCHARACTERIZED DUF1167"/>
    <property type="match status" value="1"/>
</dbReference>
<dbReference type="eggNOG" id="ENOG502S3TV">
    <property type="taxonomic scope" value="Eukaryota"/>
</dbReference>
<proteinExistence type="predicted"/>
<dbReference type="OMA" id="NTRARMQ"/>
<accession>S8AGI2</accession>
<feature type="region of interest" description="Disordered" evidence="5">
    <location>
        <begin position="394"/>
        <end position="423"/>
    </location>
</feature>
<feature type="coiled-coil region" evidence="4">
    <location>
        <begin position="463"/>
        <end position="536"/>
    </location>
</feature>
<comment type="caution">
    <text evidence="7">The sequence shown here is derived from an EMBL/GenBank/DDBJ whole genome shotgun (WGS) entry which is preliminary data.</text>
</comment>
<keyword evidence="2" id="KW-0963">Cytoplasm</keyword>
<feature type="region of interest" description="Disordered" evidence="5">
    <location>
        <begin position="633"/>
        <end position="660"/>
    </location>
</feature>
<feature type="coiled-coil region" evidence="4">
    <location>
        <begin position="334"/>
        <end position="379"/>
    </location>
</feature>
<dbReference type="Gene3D" id="1.20.58.90">
    <property type="match status" value="1"/>
</dbReference>
<feature type="compositionally biased region" description="Basic and acidic residues" evidence="5">
    <location>
        <begin position="204"/>
        <end position="223"/>
    </location>
</feature>
<feature type="region of interest" description="Disordered" evidence="5">
    <location>
        <begin position="1"/>
        <end position="22"/>
    </location>
</feature>
<name>S8AGI2_DACHA</name>
<reference evidence="8" key="2">
    <citation type="submission" date="2013-04" db="EMBL/GenBank/DDBJ databases">
        <title>Genomic mechanisms accounting for the adaptation to parasitism in nematode-trapping fungi.</title>
        <authorList>
            <person name="Ahren D.G."/>
        </authorList>
    </citation>
    <scope>NUCLEOTIDE SEQUENCE [LARGE SCALE GENOMIC DNA]</scope>
    <source>
        <strain evidence="8">CBS 200.50</strain>
    </source>
</reference>
<dbReference type="Pfam" id="PF06657">
    <property type="entry name" value="Cep57_MT_bd"/>
    <property type="match status" value="1"/>
</dbReference>
<dbReference type="InterPro" id="IPR051756">
    <property type="entry name" value="Centrosomal_MT-associated"/>
</dbReference>
<dbReference type="GO" id="GO:0005815">
    <property type="term" value="C:microtubule organizing center"/>
    <property type="evidence" value="ECO:0007669"/>
    <property type="project" value="UniProtKB-SubCell"/>
</dbReference>
<feature type="region of interest" description="Disordered" evidence="5">
    <location>
        <begin position="152"/>
        <end position="172"/>
    </location>
</feature>
<dbReference type="STRING" id="1284197.S8AGI2"/>
<feature type="region of interest" description="Disordered" evidence="5">
    <location>
        <begin position="1016"/>
        <end position="1049"/>
    </location>
</feature>
<dbReference type="OrthoDB" id="76453at2759"/>
<reference evidence="7 8" key="1">
    <citation type="journal article" date="2013" name="PLoS Genet.">
        <title>Genomic mechanisms accounting for the adaptation to parasitism in nematode-trapping fungi.</title>
        <authorList>
            <person name="Meerupati T."/>
            <person name="Andersson K.M."/>
            <person name="Friman E."/>
            <person name="Kumar D."/>
            <person name="Tunlid A."/>
            <person name="Ahren D."/>
        </authorList>
    </citation>
    <scope>NUCLEOTIDE SEQUENCE [LARGE SCALE GENOMIC DNA]</scope>
    <source>
        <strain evidence="7 8">CBS 200.50</strain>
    </source>
</reference>
<evidence type="ECO:0000313" key="8">
    <source>
        <dbReference type="Proteomes" id="UP000015100"/>
    </source>
</evidence>
<feature type="compositionally biased region" description="Polar residues" evidence="5">
    <location>
        <begin position="1"/>
        <end position="16"/>
    </location>
</feature>
<dbReference type="GO" id="GO:0008017">
    <property type="term" value="F:microtubule binding"/>
    <property type="evidence" value="ECO:0007669"/>
    <property type="project" value="InterPro"/>
</dbReference>
<dbReference type="EMBL" id="AQGS01000129">
    <property type="protein sequence ID" value="EPS42170.1"/>
    <property type="molecule type" value="Genomic_DNA"/>
</dbReference>
<dbReference type="PANTHER" id="PTHR19336:SF9">
    <property type="entry name" value="SPINDLE POLE BODY PROTEIN PPC89"/>
    <property type="match status" value="1"/>
</dbReference>
<keyword evidence="3" id="KW-0206">Cytoskeleton</keyword>
<evidence type="ECO:0000313" key="7">
    <source>
        <dbReference type="EMBL" id="EPS42170.1"/>
    </source>
</evidence>
<evidence type="ECO:0000256" key="5">
    <source>
        <dbReference type="SAM" id="MobiDB-lite"/>
    </source>
</evidence>
<organism evidence="7 8">
    <name type="scientific">Dactylellina haptotyla (strain CBS 200.50)</name>
    <name type="common">Nematode-trapping fungus</name>
    <name type="synonym">Monacrosporium haptotylum</name>
    <dbReference type="NCBI Taxonomy" id="1284197"/>
    <lineage>
        <taxon>Eukaryota</taxon>
        <taxon>Fungi</taxon>
        <taxon>Dikarya</taxon>
        <taxon>Ascomycota</taxon>
        <taxon>Pezizomycotina</taxon>
        <taxon>Orbiliomycetes</taxon>
        <taxon>Orbiliales</taxon>
        <taxon>Orbiliaceae</taxon>
        <taxon>Dactylellina</taxon>
    </lineage>
</organism>
<evidence type="ECO:0000256" key="3">
    <source>
        <dbReference type="ARBA" id="ARBA00023212"/>
    </source>
</evidence>
<feature type="coiled-coil region" evidence="4">
    <location>
        <begin position="728"/>
        <end position="780"/>
    </location>
</feature>
<evidence type="ECO:0000259" key="6">
    <source>
        <dbReference type="Pfam" id="PF06657"/>
    </source>
</evidence>
<evidence type="ECO:0000256" key="2">
    <source>
        <dbReference type="ARBA" id="ARBA00022490"/>
    </source>
</evidence>
<dbReference type="CDD" id="cd22249">
    <property type="entry name" value="UDM1_RNF168_RNF169-like"/>
    <property type="match status" value="1"/>
</dbReference>
<feature type="coiled-coil region" evidence="4">
    <location>
        <begin position="948"/>
        <end position="1001"/>
    </location>
</feature>
<feature type="domain" description="Cep57 centrosome microtubule-binding" evidence="6">
    <location>
        <begin position="933"/>
        <end position="1008"/>
    </location>
</feature>
<feature type="compositionally biased region" description="Basic and acidic residues" evidence="5">
    <location>
        <begin position="414"/>
        <end position="423"/>
    </location>
</feature>
<keyword evidence="4" id="KW-0175">Coiled coil</keyword>
<feature type="region of interest" description="Disordered" evidence="5">
    <location>
        <begin position="259"/>
        <end position="292"/>
    </location>
</feature>
<evidence type="ECO:0000256" key="1">
    <source>
        <dbReference type="ARBA" id="ARBA00004267"/>
    </source>
</evidence>
<protein>
    <recommendedName>
        <fullName evidence="6">Cep57 centrosome microtubule-binding domain-containing protein</fullName>
    </recommendedName>
</protein>
<dbReference type="AlphaFoldDB" id="S8AGI2"/>
<comment type="subcellular location">
    <subcellularLocation>
        <location evidence="1">Cytoplasm</location>
        <location evidence="1">Cytoskeleton</location>
        <location evidence="1">Microtubule organizing center</location>
    </subcellularLocation>
</comment>
<evidence type="ECO:0000256" key="4">
    <source>
        <dbReference type="SAM" id="Coils"/>
    </source>
</evidence>